<name>A0A1E2S155_9HYPH</name>
<accession>A0A1E2S155</accession>
<reference evidence="3 4" key="1">
    <citation type="submission" date="2016-07" db="EMBL/GenBank/DDBJ databases">
        <title>Draft genome sequence of Methyloligella halotolerans C2T (VKM B-2706T=CCUG 61687T=DSM 25045T), a halotolerant polyhydroxybutyrate accumulating methylotroph.</title>
        <authorList>
            <person name="Vasilenko O.V."/>
            <person name="Doronina N.V."/>
            <person name="Poroshina M.N."/>
            <person name="Tarlachkov S.V."/>
            <person name="Trotsenko Y.A."/>
        </authorList>
    </citation>
    <scope>NUCLEOTIDE SEQUENCE [LARGE SCALE GENOMIC DNA]</scope>
    <source>
        <strain evidence="3 4">VKM B-2706</strain>
    </source>
</reference>
<dbReference type="Proteomes" id="UP000095087">
    <property type="component" value="Unassembled WGS sequence"/>
</dbReference>
<keyword evidence="4" id="KW-1185">Reference proteome</keyword>
<organism evidence="3 4">
    <name type="scientific">Methyloligella halotolerans</name>
    <dbReference type="NCBI Taxonomy" id="1177755"/>
    <lineage>
        <taxon>Bacteria</taxon>
        <taxon>Pseudomonadati</taxon>
        <taxon>Pseudomonadota</taxon>
        <taxon>Alphaproteobacteria</taxon>
        <taxon>Hyphomicrobiales</taxon>
        <taxon>Hyphomicrobiaceae</taxon>
        <taxon>Methyloligella</taxon>
    </lineage>
</organism>
<gene>
    <name evidence="3" type="ORF">A7A08_01229</name>
</gene>
<dbReference type="PATRIC" id="fig|1177755.3.peg.1236"/>
<keyword evidence="2" id="KW-1133">Transmembrane helix</keyword>
<evidence type="ECO:0000313" key="3">
    <source>
        <dbReference type="EMBL" id="ODA68059.1"/>
    </source>
</evidence>
<feature type="region of interest" description="Disordered" evidence="1">
    <location>
        <begin position="1"/>
        <end position="21"/>
    </location>
</feature>
<keyword evidence="2" id="KW-0812">Transmembrane</keyword>
<comment type="caution">
    <text evidence="3">The sequence shown here is derived from an EMBL/GenBank/DDBJ whole genome shotgun (WGS) entry which is preliminary data.</text>
</comment>
<dbReference type="InterPro" id="IPR019253">
    <property type="entry name" value="DUF2244_TM"/>
</dbReference>
<dbReference type="STRING" id="1177755.A7A08_01229"/>
<sequence>MTDPSQTSQEEFPPKGEFEAQEESRFRALLTPNRSLGPMGFLVLMCFVSGISFSAGLMFWIMGAWPIMGFFGLDVALIYFAFRASYKAGRCMRPWISPTMP</sequence>
<evidence type="ECO:0000256" key="1">
    <source>
        <dbReference type="SAM" id="MobiDB-lite"/>
    </source>
</evidence>
<evidence type="ECO:0000313" key="4">
    <source>
        <dbReference type="Proteomes" id="UP000095087"/>
    </source>
</evidence>
<evidence type="ECO:0000256" key="2">
    <source>
        <dbReference type="SAM" id="Phobius"/>
    </source>
</evidence>
<feature type="transmembrane region" description="Helical" evidence="2">
    <location>
        <begin position="67"/>
        <end position="86"/>
    </location>
</feature>
<proteinExistence type="predicted"/>
<dbReference type="EMBL" id="MASI01000002">
    <property type="protein sequence ID" value="ODA68059.1"/>
    <property type="molecule type" value="Genomic_DNA"/>
</dbReference>
<dbReference type="AlphaFoldDB" id="A0A1E2S155"/>
<dbReference type="Pfam" id="PF10003">
    <property type="entry name" value="DUF2244"/>
    <property type="match status" value="1"/>
</dbReference>
<keyword evidence="2" id="KW-0472">Membrane</keyword>
<feature type="compositionally biased region" description="Polar residues" evidence="1">
    <location>
        <begin position="1"/>
        <end position="10"/>
    </location>
</feature>
<feature type="transmembrane region" description="Helical" evidence="2">
    <location>
        <begin position="41"/>
        <end position="61"/>
    </location>
</feature>
<protein>
    <submittedName>
        <fullName evidence="3">Uncharacterized protein</fullName>
    </submittedName>
</protein>
<feature type="compositionally biased region" description="Basic and acidic residues" evidence="1">
    <location>
        <begin position="12"/>
        <end position="21"/>
    </location>
</feature>